<dbReference type="EMBL" id="KN831769">
    <property type="protein sequence ID" value="KIM47496.1"/>
    <property type="molecule type" value="Genomic_DNA"/>
</dbReference>
<name>A0A0C3CUC5_HEBCY</name>
<accession>A0A0C3CUC5</accession>
<dbReference type="HOGENOM" id="CLU_2867890_0_0_1"/>
<sequence>MSDERADEPEHPNGFVLIFFIHGRKRGHFFLGSMMKSPNLKAFPTILSSMRHGTIYLNILPSFF</sequence>
<protein>
    <submittedName>
        <fullName evidence="1">Uncharacterized protein</fullName>
    </submittedName>
</protein>
<organism evidence="1 2">
    <name type="scientific">Hebeloma cylindrosporum</name>
    <dbReference type="NCBI Taxonomy" id="76867"/>
    <lineage>
        <taxon>Eukaryota</taxon>
        <taxon>Fungi</taxon>
        <taxon>Dikarya</taxon>
        <taxon>Basidiomycota</taxon>
        <taxon>Agaricomycotina</taxon>
        <taxon>Agaricomycetes</taxon>
        <taxon>Agaricomycetidae</taxon>
        <taxon>Agaricales</taxon>
        <taxon>Agaricineae</taxon>
        <taxon>Hymenogastraceae</taxon>
        <taxon>Hebeloma</taxon>
    </lineage>
</organism>
<dbReference type="Proteomes" id="UP000053424">
    <property type="component" value="Unassembled WGS sequence"/>
</dbReference>
<dbReference type="AlphaFoldDB" id="A0A0C3CUC5"/>
<proteinExistence type="predicted"/>
<gene>
    <name evidence="1" type="ORF">M413DRAFT_201473</name>
</gene>
<evidence type="ECO:0000313" key="1">
    <source>
        <dbReference type="EMBL" id="KIM47496.1"/>
    </source>
</evidence>
<evidence type="ECO:0000313" key="2">
    <source>
        <dbReference type="Proteomes" id="UP000053424"/>
    </source>
</evidence>
<reference evidence="2" key="2">
    <citation type="submission" date="2015-01" db="EMBL/GenBank/DDBJ databases">
        <title>Evolutionary Origins and Diversification of the Mycorrhizal Mutualists.</title>
        <authorList>
            <consortium name="DOE Joint Genome Institute"/>
            <consortium name="Mycorrhizal Genomics Consortium"/>
            <person name="Kohler A."/>
            <person name="Kuo A."/>
            <person name="Nagy L.G."/>
            <person name="Floudas D."/>
            <person name="Copeland A."/>
            <person name="Barry K.W."/>
            <person name="Cichocki N."/>
            <person name="Veneault-Fourrey C."/>
            <person name="LaButti K."/>
            <person name="Lindquist E.A."/>
            <person name="Lipzen A."/>
            <person name="Lundell T."/>
            <person name="Morin E."/>
            <person name="Murat C."/>
            <person name="Riley R."/>
            <person name="Ohm R."/>
            <person name="Sun H."/>
            <person name="Tunlid A."/>
            <person name="Henrissat B."/>
            <person name="Grigoriev I.V."/>
            <person name="Hibbett D.S."/>
            <person name="Martin F."/>
        </authorList>
    </citation>
    <scope>NUCLEOTIDE SEQUENCE [LARGE SCALE GENOMIC DNA]</scope>
    <source>
        <strain evidence="2">h7</strain>
    </source>
</reference>
<keyword evidence="2" id="KW-1185">Reference proteome</keyword>
<reference evidence="1 2" key="1">
    <citation type="submission" date="2014-04" db="EMBL/GenBank/DDBJ databases">
        <authorList>
            <consortium name="DOE Joint Genome Institute"/>
            <person name="Kuo A."/>
            <person name="Gay G."/>
            <person name="Dore J."/>
            <person name="Kohler A."/>
            <person name="Nagy L.G."/>
            <person name="Floudas D."/>
            <person name="Copeland A."/>
            <person name="Barry K.W."/>
            <person name="Cichocki N."/>
            <person name="Veneault-Fourrey C."/>
            <person name="LaButti K."/>
            <person name="Lindquist E.A."/>
            <person name="Lipzen A."/>
            <person name="Lundell T."/>
            <person name="Morin E."/>
            <person name="Murat C."/>
            <person name="Sun H."/>
            <person name="Tunlid A."/>
            <person name="Henrissat B."/>
            <person name="Grigoriev I.V."/>
            <person name="Hibbett D.S."/>
            <person name="Martin F."/>
            <person name="Nordberg H.P."/>
            <person name="Cantor M.N."/>
            <person name="Hua S.X."/>
        </authorList>
    </citation>
    <scope>NUCLEOTIDE SEQUENCE [LARGE SCALE GENOMIC DNA]</scope>
    <source>
        <strain evidence="2">h7</strain>
    </source>
</reference>